<comment type="similarity">
    <text evidence="4">Belongs to the ACTMAP family.</text>
</comment>
<evidence type="ECO:0000256" key="1">
    <source>
        <dbReference type="ARBA" id="ARBA00022438"/>
    </source>
</evidence>
<dbReference type="GO" id="GO:0006508">
    <property type="term" value="P:proteolysis"/>
    <property type="evidence" value="ECO:0007669"/>
    <property type="project" value="UniProtKB-KW"/>
</dbReference>
<evidence type="ECO:0000256" key="5">
    <source>
        <dbReference type="ARBA" id="ARBA00034848"/>
    </source>
</evidence>
<dbReference type="RefSeq" id="XP_024501609.1">
    <property type="nucleotide sequence ID" value="XM_024647542.1"/>
</dbReference>
<keyword evidence="1" id="KW-0031">Aminopeptidase</keyword>
<dbReference type="OMA" id="MCLEHFG"/>
<dbReference type="EMBL" id="LN609528">
    <property type="protein sequence ID" value="CEF62407.1"/>
    <property type="molecule type" value="Genomic_DNA"/>
</dbReference>
<reference evidence="8 9" key="1">
    <citation type="submission" date="2014-09" db="EMBL/GenBank/DDBJ databases">
        <authorList>
            <person name="Martin A.A."/>
        </authorList>
    </citation>
    <scope>NUCLEOTIDE SEQUENCE</scope>
    <source>
        <strain evidence="9">ED321</strain>
        <strain evidence="8">ED321 Heterogonic</strain>
    </source>
</reference>
<keyword evidence="9" id="KW-1185">Reference proteome</keyword>
<sequence>MNILSINPLLRRRIEYASNGNKCYLWFKEPKVTLQNGFPHCGLVALLMMRDSLNFPSIVNTIDLLNVAIEKGFSNKGEIFSVNWLSQIAKIFWNNLGTFDVLEKLPDEDKLIEELSSSEVVYLIPYDCGKNFEPVFNNGHNAHWSLITGFVLIENSNKNNEENINNYVSIFTSKEDINIQNFTLHVIGYQGKSRYPGVWDYKMLVQSNLQLNSCRDGGENEFKFDVNGMEDLRGKCLRVKKK</sequence>
<reference evidence="10" key="2">
    <citation type="submission" date="2020-12" db="UniProtKB">
        <authorList>
            <consortium name="WormBaseParasite"/>
        </authorList>
    </citation>
    <scope>IDENTIFICATION</scope>
</reference>
<evidence type="ECO:0000256" key="3">
    <source>
        <dbReference type="ARBA" id="ARBA00022801"/>
    </source>
</evidence>
<dbReference type="eggNOG" id="ENOG502QQQD">
    <property type="taxonomic scope" value="Eukaryota"/>
</dbReference>
<accession>A0A090L2S2</accession>
<dbReference type="AlphaFoldDB" id="A0A090L2S2"/>
<dbReference type="Pfam" id="PF21646">
    <property type="entry name" value="ACTMAP-like_C"/>
    <property type="match status" value="1"/>
</dbReference>
<dbReference type="WBParaSite" id="SRAE_1000068000.1">
    <property type="protein sequence ID" value="SRAE_1000068000.1"/>
    <property type="gene ID" value="WBGene00257277"/>
</dbReference>
<organism evidence="8">
    <name type="scientific">Strongyloides ratti</name>
    <name type="common">Parasitic roundworm</name>
    <dbReference type="NCBI Taxonomy" id="34506"/>
    <lineage>
        <taxon>Eukaryota</taxon>
        <taxon>Metazoa</taxon>
        <taxon>Ecdysozoa</taxon>
        <taxon>Nematoda</taxon>
        <taxon>Chromadorea</taxon>
        <taxon>Rhabditida</taxon>
        <taxon>Tylenchina</taxon>
        <taxon>Panagrolaimomorpha</taxon>
        <taxon>Strongyloidoidea</taxon>
        <taxon>Strongyloididae</taxon>
        <taxon>Strongyloides</taxon>
    </lineage>
</organism>
<evidence type="ECO:0000256" key="4">
    <source>
        <dbReference type="ARBA" id="ARBA00034725"/>
    </source>
</evidence>
<dbReference type="PANTHER" id="PTHR28631">
    <property type="entry name" value="UPF0692 PROTEIN C19ORF54"/>
    <property type="match status" value="1"/>
</dbReference>
<gene>
    <name evidence="8 10 11" type="ORF">SRAE_1000068000</name>
</gene>
<proteinExistence type="inferred from homology"/>
<protein>
    <recommendedName>
        <fullName evidence="5">Actin maturation protease</fullName>
    </recommendedName>
    <alternativeName>
        <fullName evidence="6">Actin aminopeptidase ACTMAP</fullName>
    </alternativeName>
</protein>
<dbReference type="GO" id="GO:0004177">
    <property type="term" value="F:aminopeptidase activity"/>
    <property type="evidence" value="ECO:0007669"/>
    <property type="project" value="UniProtKB-KW"/>
</dbReference>
<evidence type="ECO:0000313" key="9">
    <source>
        <dbReference type="Proteomes" id="UP000035682"/>
    </source>
</evidence>
<evidence type="ECO:0000256" key="2">
    <source>
        <dbReference type="ARBA" id="ARBA00022670"/>
    </source>
</evidence>
<keyword evidence="3" id="KW-0378">Hydrolase</keyword>
<evidence type="ECO:0000313" key="8">
    <source>
        <dbReference type="EMBL" id="CEF62407.1"/>
    </source>
</evidence>
<evidence type="ECO:0000313" key="11">
    <source>
        <dbReference type="WormBase" id="SRAE_1000068000"/>
    </source>
</evidence>
<dbReference type="InterPro" id="IPR040043">
    <property type="entry name" value="ACTMAP"/>
</dbReference>
<evidence type="ECO:0000256" key="6">
    <source>
        <dbReference type="ARBA" id="ARBA00034908"/>
    </source>
</evidence>
<keyword evidence="2" id="KW-0645">Protease</keyword>
<name>A0A090L2S2_STRRB</name>
<dbReference type="WormBase" id="SRAE_1000068000">
    <property type="protein sequence ID" value="SRP08465"/>
    <property type="gene ID" value="WBGene00257277"/>
</dbReference>
<dbReference type="CTD" id="36374772"/>
<comment type="catalytic activity">
    <reaction evidence="7">
        <text>N-terminal N(alpha)-acetyl-L-cysteinyl-L-aspartyl-[protein] + H2O = N-terminal L-aspartyl-[protein] + N-acetyl-L-cysteine</text>
        <dbReference type="Rhea" id="RHEA:74579"/>
        <dbReference type="Rhea" id="RHEA-COMP:12669"/>
        <dbReference type="Rhea" id="RHEA-COMP:18395"/>
        <dbReference type="ChEBI" id="CHEBI:15377"/>
        <dbReference type="ChEBI" id="CHEBI:64720"/>
        <dbReference type="ChEBI" id="CHEBI:78236"/>
        <dbReference type="ChEBI" id="CHEBI:193599"/>
    </reaction>
    <physiologicalReaction direction="left-to-right" evidence="7">
        <dbReference type="Rhea" id="RHEA:74580"/>
    </physiologicalReaction>
</comment>
<dbReference type="OrthoDB" id="198816at2759"/>
<evidence type="ECO:0000256" key="7">
    <source>
        <dbReference type="ARBA" id="ARBA00049041"/>
    </source>
</evidence>
<evidence type="ECO:0000313" key="10">
    <source>
        <dbReference type="WBParaSite" id="SRAE_1000068000.1"/>
    </source>
</evidence>
<dbReference type="GeneID" id="36374772"/>
<dbReference type="Proteomes" id="UP000035682">
    <property type="component" value="Unplaced"/>
</dbReference>
<dbReference type="STRING" id="34506.A0A090L2S2"/>
<dbReference type="PANTHER" id="PTHR28631:SF1">
    <property type="entry name" value="ACTIN MATURATION PROTEASE"/>
    <property type="match status" value="1"/>
</dbReference>